<name>A0ABD7IZZ1_ENTFL</name>
<accession>A0ABD7IZZ1</accession>
<gene>
    <name evidence="2" type="ORF">EGW16_12420</name>
</gene>
<evidence type="ECO:0000313" key="3">
    <source>
        <dbReference type="Proteomes" id="UP000281488"/>
    </source>
</evidence>
<evidence type="ECO:0000256" key="1">
    <source>
        <dbReference type="SAM" id="Phobius"/>
    </source>
</evidence>
<dbReference type="EMBL" id="RKMZ01000007">
    <property type="protein sequence ID" value="ROX31413.1"/>
    <property type="molecule type" value="Genomic_DNA"/>
</dbReference>
<protein>
    <submittedName>
        <fullName evidence="2">Uncharacterized protein</fullName>
    </submittedName>
</protein>
<keyword evidence="1" id="KW-0812">Transmembrane</keyword>
<comment type="caution">
    <text evidence="2">The sequence shown here is derived from an EMBL/GenBank/DDBJ whole genome shotgun (WGS) entry which is preliminary data.</text>
</comment>
<evidence type="ECO:0000313" key="2">
    <source>
        <dbReference type="EMBL" id="ROX31413.1"/>
    </source>
</evidence>
<proteinExistence type="predicted"/>
<dbReference type="RefSeq" id="WP_104847223.1">
    <property type="nucleotide sequence ID" value="NZ_CABGID010000001.1"/>
</dbReference>
<dbReference type="AlphaFoldDB" id="A0ABD7IZZ1"/>
<dbReference type="Proteomes" id="UP000281488">
    <property type="component" value="Unassembled WGS sequence"/>
</dbReference>
<organism evidence="2 3">
    <name type="scientific">Enterococcus faecalis</name>
    <name type="common">Streptococcus faecalis</name>
    <dbReference type="NCBI Taxonomy" id="1351"/>
    <lineage>
        <taxon>Bacteria</taxon>
        <taxon>Bacillati</taxon>
        <taxon>Bacillota</taxon>
        <taxon>Bacilli</taxon>
        <taxon>Lactobacillales</taxon>
        <taxon>Enterococcaceae</taxon>
        <taxon>Enterococcus</taxon>
    </lineage>
</organism>
<keyword evidence="1" id="KW-0472">Membrane</keyword>
<sequence length="156" mass="18436">MGVVYAIIIVVPSIFCTWLFILHNRLNHIECKMSNLSERQIRIMRCIQPTPDGWKVTGKMKREKSAYQDSKTGAVLPTRQQAIPPQMKTKTKSVLNEHETEMVKEVVLEKIDVLKNNLRFMRSNQRKHNNVYTLNQLERQLTLYERIYKKMSDNEE</sequence>
<reference evidence="2 3" key="1">
    <citation type="submission" date="2018-10" db="EMBL/GenBank/DDBJ databases">
        <title>Genotypes and phenotypes of Enterococci isolated from broiler chickens.</title>
        <authorList>
            <person name="Muhammad A.R."/>
            <person name="Diarra M.S."/>
        </authorList>
    </citation>
    <scope>NUCLEOTIDE SEQUENCE [LARGE SCALE GENOMIC DNA]</scope>
    <source>
        <strain evidence="2 3">LIT2 A36'</strain>
    </source>
</reference>
<feature type="transmembrane region" description="Helical" evidence="1">
    <location>
        <begin position="6"/>
        <end position="23"/>
    </location>
</feature>
<keyword evidence="1" id="KW-1133">Transmembrane helix</keyword>